<sequence length="243" mass="26442">MKFTNIAVLLFASVALSKNVMNLENLHAAIDKEEKSKRDAKNVVSVDDLWAAIGKEEGKSKREAKNVQNIEDFFKNHNKRNQDVLSTPGDALLQNILPSMPSVSIFSGYLRDDAEILSGMEAKETFTFLLAPSDDAIATKLGGLKPWEFPKQVKNDDRDDEVIASNIDNFLKAHISSDAAVRAGSSELSTVLLNGKSVIIQSDPATGVYTLQVEGKPIPVSSYRSAGNGVVLIIEDVLSKPQV</sequence>
<reference evidence="2" key="1">
    <citation type="journal article" date="2019" name="MBio">
        <title>Comparative genomics for the elucidation of multidrug resistance (MDR) in Candida lusitaniae.</title>
        <authorList>
            <person name="Kannan A."/>
            <person name="Asner S.A."/>
            <person name="Trachsel E."/>
            <person name="Kelly S."/>
            <person name="Parker J."/>
            <person name="Sanglard D."/>
        </authorList>
    </citation>
    <scope>NUCLEOTIDE SEQUENCE [LARGE SCALE GENOMIC DNA]</scope>
    <source>
        <strain evidence="2">P1</strain>
    </source>
</reference>
<accession>A0ACD0WLW4</accession>
<evidence type="ECO:0000313" key="1">
    <source>
        <dbReference type="EMBL" id="QFZ28329.1"/>
    </source>
</evidence>
<protein>
    <submittedName>
        <fullName evidence="1">FAS1 domain-containing protein</fullName>
    </submittedName>
</protein>
<dbReference type="Proteomes" id="UP000326582">
    <property type="component" value="Chromosome 4"/>
</dbReference>
<name>A0ACD0WLW4_CLALS</name>
<keyword evidence="2" id="KW-1185">Reference proteome</keyword>
<gene>
    <name evidence="1" type="ORF">EJF14_40365</name>
</gene>
<evidence type="ECO:0000313" key="2">
    <source>
        <dbReference type="Proteomes" id="UP000326582"/>
    </source>
</evidence>
<proteinExistence type="predicted"/>
<organism evidence="1 2">
    <name type="scientific">Clavispora lusitaniae</name>
    <name type="common">Candida lusitaniae</name>
    <dbReference type="NCBI Taxonomy" id="36911"/>
    <lineage>
        <taxon>Eukaryota</taxon>
        <taxon>Fungi</taxon>
        <taxon>Dikarya</taxon>
        <taxon>Ascomycota</taxon>
        <taxon>Saccharomycotina</taxon>
        <taxon>Pichiomycetes</taxon>
        <taxon>Metschnikowiaceae</taxon>
        <taxon>Clavispora</taxon>
    </lineage>
</organism>
<dbReference type="EMBL" id="CP038487">
    <property type="protein sequence ID" value="QFZ28329.1"/>
    <property type="molecule type" value="Genomic_DNA"/>
</dbReference>